<evidence type="ECO:0000313" key="1">
    <source>
        <dbReference type="EMBL" id="ADE14087.1"/>
    </source>
</evidence>
<dbReference type="STRING" id="472759.Nhal_0913"/>
<accession>D5BYA4</accession>
<dbReference type="EMBL" id="CP001798">
    <property type="protein sequence ID" value="ADE14087.1"/>
    <property type="molecule type" value="Genomic_DNA"/>
</dbReference>
<gene>
    <name evidence="1" type="ordered locus">Nhal_0913</name>
</gene>
<sequence length="74" mass="7807">MSGLAQPASALLPAACLQQAGRQVGATVESEEKSTHPRVHLPALGSEVKIELAHCGKCANDETERPFDSLAREP</sequence>
<name>D5BYA4_NITHN</name>
<dbReference type="Proteomes" id="UP000001844">
    <property type="component" value="Chromosome"/>
</dbReference>
<keyword evidence="2" id="KW-1185">Reference proteome</keyword>
<reference evidence="2" key="1">
    <citation type="submission" date="2010-04" db="EMBL/GenBank/DDBJ databases">
        <title>Complete genome sequence of Nitrosococcus halophilus Nc4, a salt-adapted, aerobic obligate ammonia-oxidizing sulfur purple bacterium.</title>
        <authorList>
            <consortium name="US DOE Joint Genome Institute"/>
            <person name="Campbell M.A."/>
            <person name="Malfatti S.A."/>
            <person name="Chain P.S.G."/>
            <person name="Heidelberg J.F."/>
            <person name="Ward B.B."/>
            <person name="Klotz M.G."/>
        </authorList>
    </citation>
    <scope>NUCLEOTIDE SEQUENCE [LARGE SCALE GENOMIC DNA]</scope>
    <source>
        <strain evidence="2">Nc4</strain>
    </source>
</reference>
<dbReference type="AlphaFoldDB" id="D5BYA4"/>
<proteinExistence type="predicted"/>
<organism evidence="1 2">
    <name type="scientific">Nitrosococcus halophilus (strain Nc4)</name>
    <dbReference type="NCBI Taxonomy" id="472759"/>
    <lineage>
        <taxon>Bacteria</taxon>
        <taxon>Pseudomonadati</taxon>
        <taxon>Pseudomonadota</taxon>
        <taxon>Gammaproteobacteria</taxon>
        <taxon>Chromatiales</taxon>
        <taxon>Chromatiaceae</taxon>
        <taxon>Nitrosococcus</taxon>
    </lineage>
</organism>
<protein>
    <submittedName>
        <fullName evidence="1">Uncharacterized protein</fullName>
    </submittedName>
</protein>
<dbReference type="KEGG" id="nhl:Nhal_0913"/>
<evidence type="ECO:0000313" key="2">
    <source>
        <dbReference type="Proteomes" id="UP000001844"/>
    </source>
</evidence>
<dbReference type="HOGENOM" id="CLU_2684130_0_0_6"/>